<feature type="region of interest" description="Disordered" evidence="1">
    <location>
        <begin position="338"/>
        <end position="411"/>
    </location>
</feature>
<dbReference type="EMBL" id="AMGW01000001">
    <property type="protein sequence ID" value="EXJ64036.1"/>
    <property type="molecule type" value="Genomic_DNA"/>
</dbReference>
<dbReference type="AlphaFoldDB" id="W9WHE6"/>
<feature type="compositionally biased region" description="Polar residues" evidence="1">
    <location>
        <begin position="231"/>
        <end position="246"/>
    </location>
</feature>
<dbReference type="HOGENOM" id="CLU_713718_0_0_1"/>
<proteinExistence type="predicted"/>
<evidence type="ECO:0000256" key="1">
    <source>
        <dbReference type="SAM" id="MobiDB-lite"/>
    </source>
</evidence>
<accession>W9WHE6</accession>
<dbReference type="RefSeq" id="XP_007752603.1">
    <property type="nucleotide sequence ID" value="XM_007754413.1"/>
</dbReference>
<feature type="region of interest" description="Disordered" evidence="1">
    <location>
        <begin position="176"/>
        <end position="210"/>
    </location>
</feature>
<name>W9WHE6_9EURO</name>
<evidence type="ECO:0000313" key="2">
    <source>
        <dbReference type="EMBL" id="EXJ64036.1"/>
    </source>
</evidence>
<dbReference type="OrthoDB" id="4152727at2759"/>
<reference evidence="2 3" key="1">
    <citation type="submission" date="2013-03" db="EMBL/GenBank/DDBJ databases">
        <title>The Genome Sequence of Cladophialophora yegresii CBS 114405.</title>
        <authorList>
            <consortium name="The Broad Institute Genomics Platform"/>
            <person name="Cuomo C."/>
            <person name="de Hoog S."/>
            <person name="Gorbushina A."/>
            <person name="Walker B."/>
            <person name="Young S.K."/>
            <person name="Zeng Q."/>
            <person name="Gargeya S."/>
            <person name="Fitzgerald M."/>
            <person name="Haas B."/>
            <person name="Abouelleil A."/>
            <person name="Allen A.W."/>
            <person name="Alvarado L."/>
            <person name="Arachchi H.M."/>
            <person name="Berlin A.M."/>
            <person name="Chapman S.B."/>
            <person name="Gainer-Dewar J."/>
            <person name="Goldberg J."/>
            <person name="Griggs A."/>
            <person name="Gujja S."/>
            <person name="Hansen M."/>
            <person name="Howarth C."/>
            <person name="Imamovic A."/>
            <person name="Ireland A."/>
            <person name="Larimer J."/>
            <person name="McCowan C."/>
            <person name="Murphy C."/>
            <person name="Pearson M."/>
            <person name="Poon T.W."/>
            <person name="Priest M."/>
            <person name="Roberts A."/>
            <person name="Saif S."/>
            <person name="Shea T."/>
            <person name="Sisk P."/>
            <person name="Sykes S."/>
            <person name="Wortman J."/>
            <person name="Nusbaum C."/>
            <person name="Birren B."/>
        </authorList>
    </citation>
    <scope>NUCLEOTIDE SEQUENCE [LARGE SCALE GENOMIC DNA]</scope>
    <source>
        <strain evidence="2 3">CBS 114405</strain>
    </source>
</reference>
<dbReference type="VEuPathDB" id="FungiDB:A1O7_00371"/>
<comment type="caution">
    <text evidence="2">The sequence shown here is derived from an EMBL/GenBank/DDBJ whole genome shotgun (WGS) entry which is preliminary data.</text>
</comment>
<feature type="compositionally biased region" description="Low complexity" evidence="1">
    <location>
        <begin position="176"/>
        <end position="189"/>
    </location>
</feature>
<dbReference type="GeneID" id="19174988"/>
<gene>
    <name evidence="2" type="ORF">A1O7_00371</name>
</gene>
<feature type="compositionally biased region" description="Basic and acidic residues" evidence="1">
    <location>
        <begin position="248"/>
        <end position="263"/>
    </location>
</feature>
<evidence type="ECO:0000313" key="3">
    <source>
        <dbReference type="Proteomes" id="UP000019473"/>
    </source>
</evidence>
<organism evidence="2 3">
    <name type="scientific">Cladophialophora yegresii CBS 114405</name>
    <dbReference type="NCBI Taxonomy" id="1182544"/>
    <lineage>
        <taxon>Eukaryota</taxon>
        <taxon>Fungi</taxon>
        <taxon>Dikarya</taxon>
        <taxon>Ascomycota</taxon>
        <taxon>Pezizomycotina</taxon>
        <taxon>Eurotiomycetes</taxon>
        <taxon>Chaetothyriomycetidae</taxon>
        <taxon>Chaetothyriales</taxon>
        <taxon>Herpotrichiellaceae</taxon>
        <taxon>Cladophialophora</taxon>
    </lineage>
</organism>
<feature type="compositionally biased region" description="Acidic residues" evidence="1">
    <location>
        <begin position="388"/>
        <end position="400"/>
    </location>
</feature>
<protein>
    <submittedName>
        <fullName evidence="2">Uncharacterized protein</fullName>
    </submittedName>
</protein>
<keyword evidence="3" id="KW-1185">Reference proteome</keyword>
<sequence>MSPSYHRAAYFGHLGFPTDPVAAVGLLQGKSNFQAWHAAIQPILLATSSSYELIIGAWTEPRCPTPCTVEQQAKFDEHRRRWHTANTGTCRFIRATLAENVIPFVRQYNTAKTLFFNLVWLYGEDSGIDTQGGPPVPVNAHTMSAKRGRGSLLAVLEAKRTLDYLPLVGVTLTLPSPTTPTSDCTVSSPASGTDDHLNSLPSGIREDSTPEHALTLIRSFERAGISDSHTHSNSRPSPHSEPNPNLETIHEQDHEHGHEEPHPGRRIRISSGHATGSSLTACNRDVDMHTHTHVLSERSISPLTLSDSTSGYDEDAYQNHYHNHHHCYDSHLRLHHHHASHNHNQSHLHLEDISTSSTSRKDTTSHTAQASRHMKRQASAELGAGAGDGDEAEDEGEADGEERPPKASITSIFKAVKVKPGNGKVRKRDKLFASSFPLRRLGANTVKA</sequence>
<feature type="region of interest" description="Disordered" evidence="1">
    <location>
        <begin position="226"/>
        <end position="279"/>
    </location>
</feature>
<dbReference type="Proteomes" id="UP000019473">
    <property type="component" value="Unassembled WGS sequence"/>
</dbReference>